<evidence type="ECO:0000256" key="4">
    <source>
        <dbReference type="ARBA" id="ARBA00023239"/>
    </source>
</evidence>
<keyword evidence="7" id="KW-1185">Reference proteome</keyword>
<keyword evidence="4" id="KW-0456">Lyase</keyword>
<name>A0ABY4ELV6_9BACI</name>
<protein>
    <submittedName>
        <fullName evidence="6">Bifunctional 4-hydroxy-2-oxoglutarate aldolase/2-dehydro-3-deoxy-phosphogluconate aldolase</fullName>
    </submittedName>
</protein>
<dbReference type="NCBIfam" id="TIGR01182">
    <property type="entry name" value="eda"/>
    <property type="match status" value="1"/>
</dbReference>
<dbReference type="Gene3D" id="3.20.20.70">
    <property type="entry name" value="Aldolase class I"/>
    <property type="match status" value="1"/>
</dbReference>
<comment type="subunit">
    <text evidence="3">Homotrimer.</text>
</comment>
<dbReference type="Pfam" id="PF01081">
    <property type="entry name" value="Aldolase"/>
    <property type="match status" value="1"/>
</dbReference>
<dbReference type="EMBL" id="CP095073">
    <property type="protein sequence ID" value="UOQ45154.1"/>
    <property type="molecule type" value="Genomic_DNA"/>
</dbReference>
<comment type="similarity">
    <text evidence="2">Belongs to the KHG/KDPG aldolase family.</text>
</comment>
<evidence type="ECO:0000313" key="6">
    <source>
        <dbReference type="EMBL" id="UOQ45154.1"/>
    </source>
</evidence>
<keyword evidence="5" id="KW-0119">Carbohydrate metabolism</keyword>
<evidence type="ECO:0000256" key="1">
    <source>
        <dbReference type="ARBA" id="ARBA00004761"/>
    </source>
</evidence>
<dbReference type="PANTHER" id="PTHR30246">
    <property type="entry name" value="2-KETO-3-DEOXY-6-PHOSPHOGLUCONATE ALDOLASE"/>
    <property type="match status" value="1"/>
</dbReference>
<dbReference type="PANTHER" id="PTHR30246:SF1">
    <property type="entry name" value="2-DEHYDRO-3-DEOXY-6-PHOSPHOGALACTONATE ALDOLASE-RELATED"/>
    <property type="match status" value="1"/>
</dbReference>
<reference evidence="6 7" key="1">
    <citation type="submission" date="2022-04" db="EMBL/GenBank/DDBJ databases">
        <title>Halobacillus sp. isolated from saltern.</title>
        <authorList>
            <person name="Won M."/>
            <person name="Lee C.-M."/>
            <person name="Woen H.-Y."/>
            <person name="Kwon S.-W."/>
        </authorList>
    </citation>
    <scope>NUCLEOTIDE SEQUENCE [LARGE SCALE GENOMIC DNA]</scope>
    <source>
        <strain evidence="6 7">SSBR10-3</strain>
    </source>
</reference>
<organism evidence="6 7">
    <name type="scientific">Halobacillus salinarum</name>
    <dbReference type="NCBI Taxonomy" id="2932257"/>
    <lineage>
        <taxon>Bacteria</taxon>
        <taxon>Bacillati</taxon>
        <taxon>Bacillota</taxon>
        <taxon>Bacilli</taxon>
        <taxon>Bacillales</taxon>
        <taxon>Bacillaceae</taxon>
        <taxon>Halobacillus</taxon>
    </lineage>
</organism>
<proteinExistence type="inferred from homology"/>
<evidence type="ECO:0000313" key="7">
    <source>
        <dbReference type="Proteomes" id="UP000831787"/>
    </source>
</evidence>
<evidence type="ECO:0000256" key="3">
    <source>
        <dbReference type="ARBA" id="ARBA00011233"/>
    </source>
</evidence>
<evidence type="ECO:0000256" key="5">
    <source>
        <dbReference type="ARBA" id="ARBA00023277"/>
    </source>
</evidence>
<dbReference type="Proteomes" id="UP000831787">
    <property type="component" value="Chromosome"/>
</dbReference>
<dbReference type="RefSeq" id="WP_244711658.1">
    <property type="nucleotide sequence ID" value="NZ_CP095073.1"/>
</dbReference>
<gene>
    <name evidence="6" type="ORF">MUN89_04145</name>
</gene>
<evidence type="ECO:0000256" key="2">
    <source>
        <dbReference type="ARBA" id="ARBA00006906"/>
    </source>
</evidence>
<dbReference type="InterPro" id="IPR000887">
    <property type="entry name" value="Aldlse_KDPG_KHG"/>
</dbReference>
<sequence>MSIVERIKKGRIVPVIRKASVDNILPIAGSLLKGGISTIEITAESKQADEMIQLVKEEYGEKVLVGAGTVLDGETARQMLLAGAEFIVAPSLNVETIKMANRYGAPCIPGVFTPTEIVTAFENGASMVKVFPASVLGPEYIKNIKGPLPHIPVMVTGGIHLDNMNTYFDNGAEVAGIGSQLVKPENYKEESDYDRLAELAETYMKKISQAL</sequence>
<dbReference type="CDD" id="cd00452">
    <property type="entry name" value="KDPG_aldolase"/>
    <property type="match status" value="1"/>
</dbReference>
<comment type="pathway">
    <text evidence="1">Carbohydrate acid metabolism.</text>
</comment>
<dbReference type="SUPFAM" id="SSF51569">
    <property type="entry name" value="Aldolase"/>
    <property type="match status" value="1"/>
</dbReference>
<accession>A0ABY4ELV6</accession>
<dbReference type="InterPro" id="IPR013785">
    <property type="entry name" value="Aldolase_TIM"/>
</dbReference>